<dbReference type="PANTHER" id="PTHR45138:SF9">
    <property type="entry name" value="DIGUANYLATE CYCLASE DGCM-RELATED"/>
    <property type="match status" value="1"/>
</dbReference>
<dbReference type="EMBL" id="LT629972">
    <property type="protein sequence ID" value="SEH93919.1"/>
    <property type="molecule type" value="Genomic_DNA"/>
</dbReference>
<dbReference type="Gene3D" id="3.40.50.2300">
    <property type="match status" value="1"/>
</dbReference>
<dbReference type="GO" id="GO:0000160">
    <property type="term" value="P:phosphorelay signal transduction system"/>
    <property type="evidence" value="ECO:0007669"/>
    <property type="project" value="InterPro"/>
</dbReference>
<organism evidence="8 9">
    <name type="scientific">Pseudomonas asplenii</name>
    <dbReference type="NCBI Taxonomy" id="53407"/>
    <lineage>
        <taxon>Bacteria</taxon>
        <taxon>Pseudomonadati</taxon>
        <taxon>Pseudomonadota</taxon>
        <taxon>Gammaproteobacteria</taxon>
        <taxon>Pseudomonadales</taxon>
        <taxon>Pseudomonadaceae</taxon>
        <taxon>Pseudomonas</taxon>
    </lineage>
</organism>
<dbReference type="PANTHER" id="PTHR45138">
    <property type="entry name" value="REGULATORY COMPONENTS OF SENSORY TRANSDUCTION SYSTEM"/>
    <property type="match status" value="1"/>
</dbReference>
<dbReference type="NCBIfam" id="TIGR00254">
    <property type="entry name" value="GGDEF"/>
    <property type="match status" value="1"/>
</dbReference>
<dbReference type="CDD" id="cd01949">
    <property type="entry name" value="GGDEF"/>
    <property type="match status" value="1"/>
</dbReference>
<comment type="catalytic activity">
    <reaction evidence="4">
        <text>2 GTP = 3',3'-c-di-GMP + 2 diphosphate</text>
        <dbReference type="Rhea" id="RHEA:24898"/>
        <dbReference type="ChEBI" id="CHEBI:33019"/>
        <dbReference type="ChEBI" id="CHEBI:37565"/>
        <dbReference type="ChEBI" id="CHEBI:58805"/>
        <dbReference type="EC" id="2.7.7.65"/>
    </reaction>
</comment>
<dbReference type="SUPFAM" id="SSF55073">
    <property type="entry name" value="Nucleotide cyclase"/>
    <property type="match status" value="1"/>
</dbReference>
<comment type="cofactor">
    <cofactor evidence="1">
        <name>Mg(2+)</name>
        <dbReference type="ChEBI" id="CHEBI:18420"/>
    </cofactor>
</comment>
<dbReference type="Pfam" id="PF00990">
    <property type="entry name" value="GGDEF"/>
    <property type="match status" value="1"/>
</dbReference>
<dbReference type="InterPro" id="IPR050469">
    <property type="entry name" value="Diguanylate_Cyclase"/>
</dbReference>
<evidence type="ECO:0000256" key="4">
    <source>
        <dbReference type="ARBA" id="ARBA00034247"/>
    </source>
</evidence>
<dbReference type="PROSITE" id="PS50110">
    <property type="entry name" value="RESPONSE_REGULATORY"/>
    <property type="match status" value="1"/>
</dbReference>
<evidence type="ECO:0000313" key="9">
    <source>
        <dbReference type="Proteomes" id="UP000182272"/>
    </source>
</evidence>
<protein>
    <recommendedName>
        <fullName evidence="3">diguanylate cyclase</fullName>
        <ecNumber evidence="3">2.7.7.65</ecNumber>
    </recommendedName>
</protein>
<sequence>MQPTPSLLIVDDDISAIRVLSRILQGLGQIRFATRGEQALKIVQEMRPDLILLDAEMPGMSGFQVCETLKADPLSKDVPIIFITSHTESHVEEAGLALGAVDFIGKPVKPAIVTARVKTHLNLKMAMDQLSLLAQTDGLTGLANRRLLDQRIEYEWLRTRRNQSAFSLLLLDIDFFKRYNDLYGHLQGDDCLIAVAQTLKRCVHRSTDLVARYGGEEFAVLLPETGKEGARQLADELVQSVYNLGKAHEASDCGRVTISVGVASLEADSLIHASTNAAGTASIAAALLAEADRALYQAKHEGRNCNRFVPIELKF</sequence>
<gene>
    <name evidence="8" type="ORF">SAMN05216581_0675</name>
</gene>
<accession>A0A1H6M4V5</accession>
<dbReference type="SMART" id="SM00267">
    <property type="entry name" value="GGDEF"/>
    <property type="match status" value="1"/>
</dbReference>
<dbReference type="Proteomes" id="UP000182272">
    <property type="component" value="Chromosome I"/>
</dbReference>
<dbReference type="OrthoDB" id="9812260at2"/>
<feature type="domain" description="GGDEF" evidence="7">
    <location>
        <begin position="164"/>
        <end position="311"/>
    </location>
</feature>
<dbReference type="RefSeq" id="WP_019360303.1">
    <property type="nucleotide sequence ID" value="NZ_LT629972.1"/>
</dbReference>
<dbReference type="SUPFAM" id="SSF52172">
    <property type="entry name" value="CheY-like"/>
    <property type="match status" value="1"/>
</dbReference>
<dbReference type="GO" id="GO:0043709">
    <property type="term" value="P:cell adhesion involved in single-species biofilm formation"/>
    <property type="evidence" value="ECO:0007669"/>
    <property type="project" value="TreeGrafter"/>
</dbReference>
<dbReference type="SMART" id="SM00448">
    <property type="entry name" value="REC"/>
    <property type="match status" value="1"/>
</dbReference>
<dbReference type="AlphaFoldDB" id="A0A1H6M4V5"/>
<evidence type="ECO:0000259" key="7">
    <source>
        <dbReference type="PROSITE" id="PS50887"/>
    </source>
</evidence>
<keyword evidence="5" id="KW-0597">Phosphoprotein</keyword>
<evidence type="ECO:0000313" key="8">
    <source>
        <dbReference type="EMBL" id="SEH93919.1"/>
    </source>
</evidence>
<dbReference type="EC" id="2.7.7.65" evidence="3"/>
<dbReference type="PROSITE" id="PS50887">
    <property type="entry name" value="GGDEF"/>
    <property type="match status" value="1"/>
</dbReference>
<feature type="domain" description="Response regulatory" evidence="6">
    <location>
        <begin position="6"/>
        <end position="121"/>
    </location>
</feature>
<dbReference type="GO" id="GO:0005886">
    <property type="term" value="C:plasma membrane"/>
    <property type="evidence" value="ECO:0007669"/>
    <property type="project" value="UniProtKB-SubCell"/>
</dbReference>
<dbReference type="Pfam" id="PF00072">
    <property type="entry name" value="Response_reg"/>
    <property type="match status" value="1"/>
</dbReference>
<comment type="subcellular location">
    <subcellularLocation>
        <location evidence="2">Cell inner membrane</location>
    </subcellularLocation>
</comment>
<feature type="modified residue" description="4-aspartylphosphate" evidence="5">
    <location>
        <position position="54"/>
    </location>
</feature>
<dbReference type="InterPro" id="IPR029787">
    <property type="entry name" value="Nucleotide_cyclase"/>
</dbReference>
<dbReference type="Gene3D" id="3.30.70.270">
    <property type="match status" value="1"/>
</dbReference>
<dbReference type="FunFam" id="3.30.70.270:FF:000001">
    <property type="entry name" value="Diguanylate cyclase domain protein"/>
    <property type="match status" value="1"/>
</dbReference>
<evidence type="ECO:0000256" key="1">
    <source>
        <dbReference type="ARBA" id="ARBA00001946"/>
    </source>
</evidence>
<dbReference type="InterPro" id="IPR001789">
    <property type="entry name" value="Sig_transdc_resp-reg_receiver"/>
</dbReference>
<evidence type="ECO:0000256" key="2">
    <source>
        <dbReference type="ARBA" id="ARBA00004533"/>
    </source>
</evidence>
<dbReference type="InterPro" id="IPR000160">
    <property type="entry name" value="GGDEF_dom"/>
</dbReference>
<evidence type="ECO:0000256" key="3">
    <source>
        <dbReference type="ARBA" id="ARBA00012528"/>
    </source>
</evidence>
<name>A0A1H6M4V5_9PSED</name>
<proteinExistence type="predicted"/>
<dbReference type="GO" id="GO:1902201">
    <property type="term" value="P:negative regulation of bacterial-type flagellum-dependent cell motility"/>
    <property type="evidence" value="ECO:0007669"/>
    <property type="project" value="TreeGrafter"/>
</dbReference>
<evidence type="ECO:0000256" key="5">
    <source>
        <dbReference type="PROSITE-ProRule" id="PRU00169"/>
    </source>
</evidence>
<dbReference type="GO" id="GO:0052621">
    <property type="term" value="F:diguanylate cyclase activity"/>
    <property type="evidence" value="ECO:0007669"/>
    <property type="project" value="UniProtKB-EC"/>
</dbReference>
<reference evidence="8 9" key="1">
    <citation type="submission" date="2016-10" db="EMBL/GenBank/DDBJ databases">
        <authorList>
            <person name="de Groot N.N."/>
        </authorList>
    </citation>
    <scope>NUCLEOTIDE SEQUENCE [LARGE SCALE GENOMIC DNA]</scope>
    <source>
        <strain evidence="8 9">LMG 2158</strain>
    </source>
</reference>
<evidence type="ECO:0000259" key="6">
    <source>
        <dbReference type="PROSITE" id="PS50110"/>
    </source>
</evidence>
<dbReference type="InterPro" id="IPR011006">
    <property type="entry name" value="CheY-like_superfamily"/>
</dbReference>
<dbReference type="InterPro" id="IPR043128">
    <property type="entry name" value="Rev_trsase/Diguanyl_cyclase"/>
</dbReference>